<feature type="compositionally biased region" description="Basic and acidic residues" evidence="1">
    <location>
        <begin position="74"/>
        <end position="87"/>
    </location>
</feature>
<feature type="chain" id="PRO_5012032052" evidence="2">
    <location>
        <begin position="25"/>
        <end position="176"/>
    </location>
</feature>
<dbReference type="AlphaFoldDB" id="A0A1W6N3M6"/>
<dbReference type="KEGG" id="naf:GQ61_02365"/>
<feature type="compositionally biased region" description="Basic and acidic residues" evidence="1">
    <location>
        <begin position="107"/>
        <end position="124"/>
    </location>
</feature>
<organism evidence="3 4">
    <name type="scientific">Candidatus Nucleicultrix amoebiphila FS5</name>
    <dbReference type="NCBI Taxonomy" id="1414854"/>
    <lineage>
        <taxon>Bacteria</taxon>
        <taxon>Pseudomonadati</taxon>
        <taxon>Pseudomonadota</taxon>
        <taxon>Alphaproteobacteria</taxon>
        <taxon>Holosporales</taxon>
        <taxon>Candidatus Nucleicultricaceae</taxon>
        <taxon>Candidatus Nucleicultrix</taxon>
    </lineage>
</organism>
<keyword evidence="4" id="KW-1185">Reference proteome</keyword>
<dbReference type="STRING" id="1414854.GQ61_02365"/>
<gene>
    <name evidence="3" type="ORF">GQ61_02365</name>
</gene>
<reference evidence="3 4" key="1">
    <citation type="submission" date="2014-06" db="EMBL/GenBank/DDBJ databases">
        <title>The genome of the endonuclear symbiont Nucleicultrix amoebiphila.</title>
        <authorList>
            <person name="Schulz F."/>
            <person name="Horn M."/>
        </authorList>
    </citation>
    <scope>NUCLEOTIDE SEQUENCE [LARGE SCALE GENOMIC DNA]</scope>
    <source>
        <strain evidence="3 4">FS5</strain>
    </source>
</reference>
<accession>A0A1W6N3M6</accession>
<evidence type="ECO:0000256" key="2">
    <source>
        <dbReference type="SAM" id="SignalP"/>
    </source>
</evidence>
<dbReference type="Proteomes" id="UP000237351">
    <property type="component" value="Chromosome"/>
</dbReference>
<keyword evidence="2" id="KW-0732">Signal</keyword>
<evidence type="ECO:0000313" key="3">
    <source>
        <dbReference type="EMBL" id="ARN84361.1"/>
    </source>
</evidence>
<feature type="signal peptide" evidence="2">
    <location>
        <begin position="1"/>
        <end position="24"/>
    </location>
</feature>
<evidence type="ECO:0000313" key="4">
    <source>
        <dbReference type="Proteomes" id="UP000237351"/>
    </source>
</evidence>
<name>A0A1W6N3M6_9PROT</name>
<feature type="region of interest" description="Disordered" evidence="1">
    <location>
        <begin position="29"/>
        <end position="135"/>
    </location>
</feature>
<dbReference type="RefSeq" id="WP_085783746.1">
    <property type="nucleotide sequence ID" value="NZ_CP008743.1"/>
</dbReference>
<dbReference type="EMBL" id="CP008743">
    <property type="protein sequence ID" value="ARN84361.1"/>
    <property type="molecule type" value="Genomic_DNA"/>
</dbReference>
<protein>
    <submittedName>
        <fullName evidence="3">Uncharacterized protein</fullName>
    </submittedName>
</protein>
<proteinExistence type="predicted"/>
<sequence length="176" mass="19539">MKINLLNTLLAVSFTLGTSALSLATDTLKEENETETKTPTILVTPQKGESSLEEVKAPEIVQTLDVDSFFEDQGSEKGLDVKEEKISPAESSDDESSGTEKKKGKRSSSDRKEETEEPARDPNSPHKRRLKEFFTNLEEGKEMTFESSTGLALLYKKEAGKVFLQTDEGWEEDSQG</sequence>
<evidence type="ECO:0000256" key="1">
    <source>
        <dbReference type="SAM" id="MobiDB-lite"/>
    </source>
</evidence>